<dbReference type="Proteomes" id="UP001464923">
    <property type="component" value="Unassembled WGS sequence"/>
</dbReference>
<dbReference type="PANTHER" id="PTHR31367">
    <property type="entry name" value="CYTOSOLIC 5'-NUCLEOTIDASE 1 FAMILY MEMBER"/>
    <property type="match status" value="1"/>
</dbReference>
<proteinExistence type="predicted"/>
<comment type="caution">
    <text evidence="2">The sequence shown here is derived from an EMBL/GenBank/DDBJ whole genome shotgun (WGS) entry which is preliminary data.</text>
</comment>
<keyword evidence="3" id="KW-1185">Reference proteome</keyword>
<gene>
    <name evidence="2" type="ORF">WHI96_21390</name>
</gene>
<evidence type="ECO:0000256" key="1">
    <source>
        <dbReference type="SAM" id="MobiDB-lite"/>
    </source>
</evidence>
<accession>A0ABV1JZH6</accession>
<dbReference type="Pfam" id="PF06189">
    <property type="entry name" value="5-nucleotidase"/>
    <property type="match status" value="1"/>
</dbReference>
<evidence type="ECO:0000313" key="2">
    <source>
        <dbReference type="EMBL" id="MEQ3541375.1"/>
    </source>
</evidence>
<dbReference type="RefSeq" id="WP_345651359.1">
    <property type="nucleotide sequence ID" value="NZ_BAABLY010000077.1"/>
</dbReference>
<feature type="region of interest" description="Disordered" evidence="1">
    <location>
        <begin position="314"/>
        <end position="334"/>
    </location>
</feature>
<sequence>MPYDLDERLVVGVSSSALFNLAESDEFFQAHGEIAYREYQDKHLGDILQPGVAFPFITRLLQLNDLRPEDPLVEVIVLSRNDPNTGLRVMRSIEHHDLPITRSVFTQGRAPYAYIEALSMSLFLSGNRPDVEAAIRAGFPAGHVLPSAAKYDDTDQSLVIAFDFDGVLASDEAERVFRSSGNILNYFEHESTHKDDPLTPGPLKHLLADLNRVQQIEENRRASDPTYVQRLRIALVTARNAPAHERAVHSLRDWGVNVNDAFSLGGIEKARILKVMKPHIFFDDQTAHLDGTTEFIAGVHVPYGIANELAERNESGEARHVATGETVASEQEDV</sequence>
<dbReference type="InterPro" id="IPR010394">
    <property type="entry name" value="5-nucleotidase"/>
</dbReference>
<dbReference type="PANTHER" id="PTHR31367:SF5">
    <property type="entry name" value="CYTOSOLIC 5'-NUCLEOTIDASE 1A"/>
    <property type="match status" value="1"/>
</dbReference>
<organism evidence="2 3">
    <name type="scientific">Pseudonocardia tropica</name>
    <dbReference type="NCBI Taxonomy" id="681289"/>
    <lineage>
        <taxon>Bacteria</taxon>
        <taxon>Bacillati</taxon>
        <taxon>Actinomycetota</taxon>
        <taxon>Actinomycetes</taxon>
        <taxon>Pseudonocardiales</taxon>
        <taxon>Pseudonocardiaceae</taxon>
        <taxon>Pseudonocardia</taxon>
    </lineage>
</organism>
<reference evidence="2 3" key="1">
    <citation type="submission" date="2024-03" db="EMBL/GenBank/DDBJ databases">
        <title>Draft genome sequence of Pseudonocardia tropica JCM 19149.</title>
        <authorList>
            <person name="Butdee W."/>
            <person name="Duangmal K."/>
        </authorList>
    </citation>
    <scope>NUCLEOTIDE SEQUENCE [LARGE SCALE GENOMIC DNA]</scope>
    <source>
        <strain evidence="2 3">JCM 19149</strain>
    </source>
</reference>
<dbReference type="EMBL" id="JBEDNP010000014">
    <property type="protein sequence ID" value="MEQ3541375.1"/>
    <property type="molecule type" value="Genomic_DNA"/>
</dbReference>
<evidence type="ECO:0000313" key="3">
    <source>
        <dbReference type="Proteomes" id="UP001464923"/>
    </source>
</evidence>
<name>A0ABV1JZH6_9PSEU</name>
<protein>
    <submittedName>
        <fullName evidence="2">5'-nucleotidase</fullName>
    </submittedName>
</protein>